<feature type="region of interest" description="Disordered" evidence="1">
    <location>
        <begin position="187"/>
        <end position="216"/>
    </location>
</feature>
<sequence length="216" mass="24137">MPAPLFQKFRHVKSFTYRPASGKGRLKPKAEQHRRGRQPGLPSSPAATAPPVLAPWAGVTDQRLPNLLTTRLYFVCETSRCSTEQRVSVWVRTARPSLKQELLLEEEAPLSALHGELFSWSQYEVQSAHGTAPPAEFHGEDTQVFRGLSPAPRTPGILPSLRPRPCRARVHSGCRFTLRALVPSTRLRENSHTGGNSLCTRRHSRLRPSHINESSE</sequence>
<keyword evidence="3" id="KW-1185">Reference proteome</keyword>
<organism evidence="2 3">
    <name type="scientific">Saguinus oedipus</name>
    <name type="common">Cotton-top tamarin</name>
    <name type="synonym">Oedipomidas oedipus</name>
    <dbReference type="NCBI Taxonomy" id="9490"/>
    <lineage>
        <taxon>Eukaryota</taxon>
        <taxon>Metazoa</taxon>
        <taxon>Chordata</taxon>
        <taxon>Craniata</taxon>
        <taxon>Vertebrata</taxon>
        <taxon>Euteleostomi</taxon>
        <taxon>Mammalia</taxon>
        <taxon>Eutheria</taxon>
        <taxon>Euarchontoglires</taxon>
        <taxon>Primates</taxon>
        <taxon>Haplorrhini</taxon>
        <taxon>Platyrrhini</taxon>
        <taxon>Cebidae</taxon>
        <taxon>Callitrichinae</taxon>
        <taxon>Saguinus</taxon>
    </lineage>
</organism>
<accession>A0ABQ9WAI9</accession>
<reference evidence="2 3" key="1">
    <citation type="submission" date="2023-05" db="EMBL/GenBank/DDBJ databases">
        <title>B98-5 Cell Line De Novo Hybrid Assembly: An Optical Mapping Approach.</title>
        <authorList>
            <person name="Kananen K."/>
            <person name="Auerbach J.A."/>
            <person name="Kautto E."/>
            <person name="Blachly J.S."/>
        </authorList>
    </citation>
    <scope>NUCLEOTIDE SEQUENCE [LARGE SCALE GENOMIC DNA]</scope>
    <source>
        <strain evidence="2">B95-8</strain>
        <tissue evidence="2">Cell line</tissue>
    </source>
</reference>
<evidence type="ECO:0000313" key="2">
    <source>
        <dbReference type="EMBL" id="KAK2118654.1"/>
    </source>
</evidence>
<comment type="caution">
    <text evidence="2">The sequence shown here is derived from an EMBL/GenBank/DDBJ whole genome shotgun (WGS) entry which is preliminary data.</text>
</comment>
<gene>
    <name evidence="2" type="ORF">P7K49_000040</name>
</gene>
<name>A0ABQ9WAI9_SAGOE</name>
<dbReference type="EMBL" id="JASSZA010000001">
    <property type="protein sequence ID" value="KAK2118654.1"/>
    <property type="molecule type" value="Genomic_DNA"/>
</dbReference>
<proteinExistence type="predicted"/>
<protein>
    <submittedName>
        <fullName evidence="2">Uncharacterized protein</fullName>
    </submittedName>
</protein>
<feature type="region of interest" description="Disordered" evidence="1">
    <location>
        <begin position="19"/>
        <end position="49"/>
    </location>
</feature>
<dbReference type="Proteomes" id="UP001266305">
    <property type="component" value="Unassembled WGS sequence"/>
</dbReference>
<evidence type="ECO:0000313" key="3">
    <source>
        <dbReference type="Proteomes" id="UP001266305"/>
    </source>
</evidence>
<evidence type="ECO:0000256" key="1">
    <source>
        <dbReference type="SAM" id="MobiDB-lite"/>
    </source>
</evidence>